<dbReference type="InterPro" id="IPR011650">
    <property type="entry name" value="Peptidase_M20_dimer"/>
</dbReference>
<dbReference type="GO" id="GO:0046872">
    <property type="term" value="F:metal ion binding"/>
    <property type="evidence" value="ECO:0007669"/>
    <property type="project" value="UniProtKB-KW"/>
</dbReference>
<dbReference type="Pfam" id="PF07687">
    <property type="entry name" value="M20_dimer"/>
    <property type="match status" value="1"/>
</dbReference>
<evidence type="ECO:0000256" key="5">
    <source>
        <dbReference type="ARBA" id="ARBA00022605"/>
    </source>
</evidence>
<organism evidence="11 12">
    <name type="scientific">Candidatus Raskinella chloraquaticus</name>
    <dbReference type="NCBI Taxonomy" id="1951219"/>
    <lineage>
        <taxon>Bacteria</taxon>
        <taxon>Pseudomonadati</taxon>
        <taxon>Pseudomonadota</taxon>
        <taxon>Alphaproteobacteria</taxon>
        <taxon>Hyphomicrobiales</taxon>
        <taxon>Phreatobacteraceae</taxon>
        <taxon>Candidatus Raskinella</taxon>
    </lineage>
</organism>
<keyword evidence="3" id="KW-0963">Cytoplasm</keyword>
<dbReference type="InterPro" id="IPR001261">
    <property type="entry name" value="ArgE/DapE_CS"/>
</dbReference>
<evidence type="ECO:0000259" key="10">
    <source>
        <dbReference type="Pfam" id="PF07687"/>
    </source>
</evidence>
<dbReference type="GO" id="GO:0006526">
    <property type="term" value="P:L-arginine biosynthetic process"/>
    <property type="evidence" value="ECO:0007669"/>
    <property type="project" value="UniProtKB-KW"/>
</dbReference>
<keyword evidence="7" id="KW-0378">Hydrolase</keyword>
<dbReference type="SUPFAM" id="SSF55031">
    <property type="entry name" value="Bacterial exopeptidase dimerisation domain"/>
    <property type="match status" value="1"/>
</dbReference>
<dbReference type="AlphaFoldDB" id="A0A1W9HX64"/>
<dbReference type="InterPro" id="IPR010169">
    <property type="entry name" value="AcOrn-deacetyl"/>
</dbReference>
<dbReference type="RefSeq" id="WP_376802156.1">
    <property type="nucleotide sequence ID" value="NZ_DBNB01000034.1"/>
</dbReference>
<proteinExistence type="inferred from homology"/>
<protein>
    <submittedName>
        <fullName evidence="11">Acetylornithine deacetylase</fullName>
    </submittedName>
</protein>
<dbReference type="Gene3D" id="3.30.70.360">
    <property type="match status" value="1"/>
</dbReference>
<evidence type="ECO:0000256" key="8">
    <source>
        <dbReference type="ARBA" id="ARBA00022833"/>
    </source>
</evidence>
<evidence type="ECO:0000313" key="12">
    <source>
        <dbReference type="Proteomes" id="UP000192872"/>
    </source>
</evidence>
<dbReference type="Gene3D" id="3.40.630.10">
    <property type="entry name" value="Zn peptidases"/>
    <property type="match status" value="1"/>
</dbReference>
<evidence type="ECO:0000256" key="3">
    <source>
        <dbReference type="ARBA" id="ARBA00022490"/>
    </source>
</evidence>
<comment type="caution">
    <text evidence="11">The sequence shown here is derived from an EMBL/GenBank/DDBJ whole genome shotgun (WGS) entry which is preliminary data.</text>
</comment>
<reference evidence="11 12" key="1">
    <citation type="journal article" date="2017" name="Water Res.">
        <title>Comammox in drinking water systems.</title>
        <authorList>
            <person name="Wang Y."/>
            <person name="Ma L."/>
            <person name="Mao Y."/>
            <person name="Jiang X."/>
            <person name="Xia Y."/>
            <person name="Yu K."/>
            <person name="Li B."/>
            <person name="Zhang T."/>
        </authorList>
    </citation>
    <scope>NUCLEOTIDE SEQUENCE [LARGE SCALE GENOMIC DNA]</scope>
    <source>
        <strain evidence="11">SG_bin8</strain>
    </source>
</reference>
<dbReference type="STRING" id="1827387.A4S15_10235"/>
<dbReference type="Proteomes" id="UP000192872">
    <property type="component" value="Unassembled WGS sequence"/>
</dbReference>
<keyword evidence="9" id="KW-0170">Cobalt</keyword>
<keyword evidence="8" id="KW-0862">Zinc</keyword>
<dbReference type="InterPro" id="IPR002933">
    <property type="entry name" value="Peptidase_M20"/>
</dbReference>
<dbReference type="SUPFAM" id="SSF53187">
    <property type="entry name" value="Zn-dependent exopeptidases"/>
    <property type="match status" value="1"/>
</dbReference>
<dbReference type="PANTHER" id="PTHR43808:SF31">
    <property type="entry name" value="N-ACETYL-L-CITRULLINE DEACETYLASE"/>
    <property type="match status" value="1"/>
</dbReference>
<dbReference type="CDD" id="cd03894">
    <property type="entry name" value="M20_ArgE"/>
    <property type="match status" value="1"/>
</dbReference>
<sequence length="388" mass="41381">MAEFLSSEAILARLVSFDTVSSKSNLDLIAWVDSYLGSHGIRSQRITDPLAAKASLFATIGPEGAGGICLSGHSDVVPVEGQAWTSDPFTLTRRGDKLFGRGSADMKGYIAVCLAKMVANKATALTTPVHLVISYDEETTCEGILPTIARFGHDLPKPRAVLVGEPSLMKVANGHKSAVGYFTCFKGREAHSSKPSDGANTIVAGAMLVAEIERLAAQFRERADATSPFDPPFTTLHVGVFKGGVARNIVPLDTMVNWEIRALPGLDMQAVVDSLCTHANRVILPYLTATAPESAITHERQFWLNGLAPEKDSFAEALALRCSGGNHTIVVPYGSEAGQFQAAGISTIICGPGDIAQAHKPDEWIAVSELRTCEAFLDRLFEGCRAGL</sequence>
<dbReference type="GO" id="GO:0008777">
    <property type="term" value="F:acetylornithine deacetylase activity"/>
    <property type="evidence" value="ECO:0007669"/>
    <property type="project" value="TreeGrafter"/>
</dbReference>
<comment type="cofactor">
    <cofactor evidence="1">
        <name>Zn(2+)</name>
        <dbReference type="ChEBI" id="CHEBI:29105"/>
    </cofactor>
</comment>
<dbReference type="EMBL" id="LWDL01000017">
    <property type="protein sequence ID" value="OQW51841.1"/>
    <property type="molecule type" value="Genomic_DNA"/>
</dbReference>
<keyword evidence="5" id="KW-0028">Amino-acid biosynthesis</keyword>
<evidence type="ECO:0000256" key="9">
    <source>
        <dbReference type="ARBA" id="ARBA00023285"/>
    </source>
</evidence>
<evidence type="ECO:0000313" key="11">
    <source>
        <dbReference type="EMBL" id="OQW51841.1"/>
    </source>
</evidence>
<evidence type="ECO:0000256" key="7">
    <source>
        <dbReference type="ARBA" id="ARBA00022801"/>
    </source>
</evidence>
<evidence type="ECO:0000256" key="4">
    <source>
        <dbReference type="ARBA" id="ARBA00022571"/>
    </source>
</evidence>
<keyword evidence="4" id="KW-0055">Arginine biosynthesis</keyword>
<name>A0A1W9HX64_9HYPH</name>
<dbReference type="Pfam" id="PF01546">
    <property type="entry name" value="Peptidase_M20"/>
    <property type="match status" value="1"/>
</dbReference>
<evidence type="ECO:0000256" key="6">
    <source>
        <dbReference type="ARBA" id="ARBA00022723"/>
    </source>
</evidence>
<evidence type="ECO:0000256" key="2">
    <source>
        <dbReference type="ARBA" id="ARBA00005691"/>
    </source>
</evidence>
<feature type="domain" description="Peptidase M20 dimerisation" evidence="10">
    <location>
        <begin position="173"/>
        <end position="281"/>
    </location>
</feature>
<dbReference type="PANTHER" id="PTHR43808">
    <property type="entry name" value="ACETYLORNITHINE DEACETYLASE"/>
    <property type="match status" value="1"/>
</dbReference>
<dbReference type="InterPro" id="IPR036264">
    <property type="entry name" value="Bact_exopeptidase_dim_dom"/>
</dbReference>
<gene>
    <name evidence="11" type="ORF">A4S15_10235</name>
</gene>
<dbReference type="NCBIfam" id="TIGR01892">
    <property type="entry name" value="AcOrn-deacetyl"/>
    <property type="match status" value="1"/>
</dbReference>
<dbReference type="PROSITE" id="PS00759">
    <property type="entry name" value="ARGE_DAPE_CPG2_2"/>
    <property type="match status" value="1"/>
</dbReference>
<accession>A0A1W9HX64</accession>
<keyword evidence="6" id="KW-0479">Metal-binding</keyword>
<dbReference type="NCBIfam" id="NF005710">
    <property type="entry name" value="PRK07522.1"/>
    <property type="match status" value="1"/>
</dbReference>
<evidence type="ECO:0000256" key="1">
    <source>
        <dbReference type="ARBA" id="ARBA00001947"/>
    </source>
</evidence>
<dbReference type="InterPro" id="IPR050072">
    <property type="entry name" value="Peptidase_M20A"/>
</dbReference>
<comment type="similarity">
    <text evidence="2">Belongs to the peptidase M20A family. ArgE subfamily.</text>
</comment>